<evidence type="ECO:0000313" key="2">
    <source>
        <dbReference type="Proteomes" id="UP000203768"/>
    </source>
</evidence>
<dbReference type="GeneID" id="16489436"/>
<dbReference type="KEGG" id="vg:16489436"/>
<name>S5MK08_9ABAC</name>
<sequence length="131" mass="15286">MYTYKDTIVNAHKYNIVKRIADRENGNNFNKLDTALSTNSFKYIMLKNKRTGVTMPGDDHRKCPTLYEAEAVDFNRQTLNRENHIVKRCQLCTRILHPLVDTKTSICSFCLNKLVTTKQVSNFCYTRSEKK</sequence>
<keyword evidence="2" id="KW-1185">Reference proteome</keyword>
<dbReference type="Proteomes" id="UP000203768">
    <property type="component" value="Segment"/>
</dbReference>
<dbReference type="OrthoDB" id="21760at10239"/>
<dbReference type="EMBL" id="KF158713">
    <property type="protein sequence ID" value="AGR56786.1"/>
    <property type="molecule type" value="Genomic_DNA"/>
</dbReference>
<evidence type="ECO:0000313" key="1">
    <source>
        <dbReference type="EMBL" id="AGR56786.1"/>
    </source>
</evidence>
<proteinExistence type="predicted"/>
<accession>S5MK08</accession>
<protein>
    <submittedName>
        <fullName evidence="1">HESP034</fullName>
    </submittedName>
</protein>
<reference evidence="1 2" key="1">
    <citation type="journal article" date="2013" name="Virus Genes">
        <title>The genome of a baculovirus isolated from Hemileuca sp. encodes a serpin ortholog.</title>
        <authorList>
            <person name="Rohrmann G.F."/>
            <person name="Erlandson M.A."/>
            <person name="Theilmann D.A."/>
        </authorList>
    </citation>
    <scope>NUCLEOTIDE SEQUENCE [LARGE SCALE GENOMIC DNA]</scope>
</reference>
<organism evidence="1 2">
    <name type="scientific">Hemileuca sp. nucleopolyhedrovirus</name>
    <dbReference type="NCBI Taxonomy" id="1367203"/>
    <lineage>
        <taxon>Viruses</taxon>
        <taxon>Viruses incertae sedis</taxon>
        <taxon>Naldaviricetes</taxon>
        <taxon>Lefavirales</taxon>
        <taxon>Baculoviridae</taxon>
        <taxon>Alphabaculovirus</taxon>
        <taxon>Alphabaculovirus heleucae</taxon>
        <taxon>Hemileuca species nucleopolyhedrovirus</taxon>
    </lineage>
</organism>
<dbReference type="RefSeq" id="YP_008378250.1">
    <property type="nucleotide sequence ID" value="NC_021923.1"/>
</dbReference>
<gene>
    <name evidence="1" type="ORF">Hesp034</name>
</gene>